<reference evidence="3 4" key="1">
    <citation type="journal article" date="2019" name="Int. J. Syst. Evol. Microbiol.">
        <title>Undibacterium piscinae sp. nov., isolated from Korean shiner intestine.</title>
        <authorList>
            <person name="Lee S.Y."/>
            <person name="Kang W."/>
            <person name="Kim P.S."/>
            <person name="Kim H.S."/>
            <person name="Sung H."/>
            <person name="Shin N.R."/>
            <person name="Whon T.W."/>
            <person name="Yun J.H."/>
            <person name="Lee J.Y."/>
            <person name="Lee J.Y."/>
            <person name="Jung M.J."/>
            <person name="Jeong Y.S."/>
            <person name="Tak E.J."/>
            <person name="Han J.E."/>
            <person name="Hyun D.W."/>
            <person name="Kang M.S."/>
            <person name="Lee K.E."/>
            <person name="Lee B.H."/>
            <person name="Bae J.W."/>
        </authorList>
    </citation>
    <scope>NUCLEOTIDE SEQUENCE [LARGE SCALE GENOMIC DNA]</scope>
    <source>
        <strain evidence="3 4">S11R28</strain>
    </source>
</reference>
<dbReference type="EMBL" id="CP051152">
    <property type="protein sequence ID" value="QJQ07372.1"/>
    <property type="molecule type" value="Genomic_DNA"/>
</dbReference>
<dbReference type="KEGG" id="upi:EJG51_017885"/>
<dbReference type="InterPro" id="IPR012429">
    <property type="entry name" value="HGSNAT_cat"/>
</dbReference>
<feature type="transmembrane region" description="Helical" evidence="1">
    <location>
        <begin position="253"/>
        <end position="272"/>
    </location>
</feature>
<dbReference type="Pfam" id="PF07786">
    <property type="entry name" value="HGSNAT_cat"/>
    <property type="match status" value="1"/>
</dbReference>
<dbReference type="Proteomes" id="UP000274350">
    <property type="component" value="Chromosome"/>
</dbReference>
<dbReference type="PANTHER" id="PTHR31061">
    <property type="entry name" value="LD22376P"/>
    <property type="match status" value="1"/>
</dbReference>
<dbReference type="AlphaFoldDB" id="A0A6M4A7M7"/>
<proteinExistence type="predicted"/>
<evidence type="ECO:0000313" key="3">
    <source>
        <dbReference type="EMBL" id="QJQ07372.1"/>
    </source>
</evidence>
<feature type="transmembrane region" description="Helical" evidence="1">
    <location>
        <begin position="284"/>
        <end position="308"/>
    </location>
</feature>
<accession>A0A6M4A7M7</accession>
<evidence type="ECO:0000313" key="4">
    <source>
        <dbReference type="Proteomes" id="UP000274350"/>
    </source>
</evidence>
<feature type="transmembrane region" description="Helical" evidence="1">
    <location>
        <begin position="112"/>
        <end position="134"/>
    </location>
</feature>
<protein>
    <submittedName>
        <fullName evidence="3">DUF1624 domain-containing protein</fullName>
    </submittedName>
</protein>
<dbReference type="PANTHER" id="PTHR31061:SF24">
    <property type="entry name" value="LD22376P"/>
    <property type="match status" value="1"/>
</dbReference>
<keyword evidence="4" id="KW-1185">Reference proteome</keyword>
<sequence length="356" mass="38715">MSNPLRLSSVDALRGITVAAMLLVNNAGDWDHVYAWLEHASWHGCTPADFIFPFFLLIVGVSLHLALAPKLERGADLAELSRSVVWRGLRIFLLGLVLHLIAYWLIEGRNFRLMGVLQRIGICFAIVGLIAIHVRSVKAQWLIIAAILLGYGAVLLSAGSLQPDLNLVDRIDTALLGQLAYSFDPLTGLAHEPEGLLSTLPGIATVLLGLQAGRYLRNAQANYLWQFGTLALLAGYLSSYLIPLNKQLWTPSFVLWTAGFAYLCMSAAHALIDVRGMPALGRSFGINAIAAYAGSWVATCVLAASGWAEPLYRTFFALPLAEYFSPEFTSLALAFAGKEVWERFDAACHLAYAPAG</sequence>
<feature type="transmembrane region" description="Helical" evidence="1">
    <location>
        <begin position="223"/>
        <end position="241"/>
    </location>
</feature>
<feature type="domain" description="Heparan-alpha-glucosaminide N-acetyltransferase catalytic" evidence="2">
    <location>
        <begin position="6"/>
        <end position="219"/>
    </location>
</feature>
<organism evidence="3 4">
    <name type="scientific">Undibacterium piscinae</name>
    <dbReference type="NCBI Taxonomy" id="2495591"/>
    <lineage>
        <taxon>Bacteria</taxon>
        <taxon>Pseudomonadati</taxon>
        <taxon>Pseudomonadota</taxon>
        <taxon>Betaproteobacteria</taxon>
        <taxon>Burkholderiales</taxon>
        <taxon>Oxalobacteraceae</taxon>
        <taxon>Undibacterium</taxon>
    </lineage>
</organism>
<keyword evidence="1" id="KW-1133">Transmembrane helix</keyword>
<name>A0A6M4A7M7_9BURK</name>
<feature type="transmembrane region" description="Helical" evidence="1">
    <location>
        <begin position="50"/>
        <end position="68"/>
    </location>
</feature>
<keyword evidence="1" id="KW-0812">Transmembrane</keyword>
<feature type="transmembrane region" description="Helical" evidence="1">
    <location>
        <begin position="141"/>
        <end position="161"/>
    </location>
</feature>
<evidence type="ECO:0000256" key="1">
    <source>
        <dbReference type="SAM" id="Phobius"/>
    </source>
</evidence>
<keyword evidence="1" id="KW-0472">Membrane</keyword>
<evidence type="ECO:0000259" key="2">
    <source>
        <dbReference type="Pfam" id="PF07786"/>
    </source>
</evidence>
<gene>
    <name evidence="3" type="ORF">EJG51_017885</name>
</gene>
<feature type="transmembrane region" description="Helical" evidence="1">
    <location>
        <begin position="89"/>
        <end position="106"/>
    </location>
</feature>